<proteinExistence type="predicted"/>
<name>A0A2C5XJA3_9HYPO</name>
<dbReference type="Proteomes" id="UP000226192">
    <property type="component" value="Unassembled WGS sequence"/>
</dbReference>
<reference evidence="1 2" key="1">
    <citation type="submission" date="2017-06" db="EMBL/GenBank/DDBJ databases">
        <title>Ant-infecting Ophiocordyceps genomes reveal a high diversity of potential behavioral manipulation genes and a possible major role for enterotoxins.</title>
        <authorList>
            <person name="De Bekker C."/>
            <person name="Evans H.C."/>
            <person name="Brachmann A."/>
            <person name="Hughes D.P."/>
        </authorList>
    </citation>
    <scope>NUCLEOTIDE SEQUENCE [LARGE SCALE GENOMIC DNA]</scope>
    <source>
        <strain evidence="1 2">Map64</strain>
    </source>
</reference>
<gene>
    <name evidence="1" type="ORF">CDD81_4109</name>
</gene>
<evidence type="ECO:0000313" key="2">
    <source>
        <dbReference type="Proteomes" id="UP000226192"/>
    </source>
</evidence>
<protein>
    <submittedName>
        <fullName evidence="1">Uncharacterized protein</fullName>
    </submittedName>
</protein>
<comment type="caution">
    <text evidence="1">The sequence shown here is derived from an EMBL/GenBank/DDBJ whole genome shotgun (WGS) entry which is preliminary data.</text>
</comment>
<dbReference type="EMBL" id="NJET01000027">
    <property type="protein sequence ID" value="PHH64668.1"/>
    <property type="molecule type" value="Genomic_DNA"/>
</dbReference>
<accession>A0A2C5XJA3</accession>
<keyword evidence="2" id="KW-1185">Reference proteome</keyword>
<dbReference type="STRING" id="1399860.A0A2C5XJA3"/>
<sequence>MMRPVQAWVKKALGLQKRFIKFDSHVDSDGSIFYTRAKRHPPLERKNTSQFFMLSDLILDLDDIDSPHVRLFDKQDEERLRAEWGLDPKRAAVRRRLEQFDEQLQQSRAATHRIRFQPLNCWRITGHDMLSAAIRGAPLSKSGDYNVAQVEHDCPLLDKVRFENGIPPHAVEHDEDFLRWMLRRQGAMNKSMQSDRQFAPPPWQFAKALHQQQSIDAIRRLVFQYLSISTDTRIFRNLSLGQNIRHRCESVLKQCPEKHASTLNVLIFIANLTNRLSASDGYFCPSLCGYALVLSARSGAFEAVSEWLRRGHSGGVWAHREGSQDVLSALASFGSMMSSTAGTALDSPLGRQSLFQILTGIDAGDKMLPDSFRAVVMLYLEDDYKLAWQEALPVYEAYVLLLGQLGASRMLWKEWRTSAIVAQERMNGGKSKTGDGLTSLFQRALKHSVDTMAPADGEEQLELGLNKCATLDYHAIGMQNAAKRRDAGAFDVLQLAETKTTLDMPLMQCLQRLKMLQAQAVTSELGHVSQADPE</sequence>
<dbReference type="AlphaFoldDB" id="A0A2C5XJA3"/>
<dbReference type="OrthoDB" id="4581301at2759"/>
<organism evidence="1 2">
    <name type="scientific">Ophiocordyceps australis</name>
    <dbReference type="NCBI Taxonomy" id="1399860"/>
    <lineage>
        <taxon>Eukaryota</taxon>
        <taxon>Fungi</taxon>
        <taxon>Dikarya</taxon>
        <taxon>Ascomycota</taxon>
        <taxon>Pezizomycotina</taxon>
        <taxon>Sordariomycetes</taxon>
        <taxon>Hypocreomycetidae</taxon>
        <taxon>Hypocreales</taxon>
        <taxon>Ophiocordycipitaceae</taxon>
        <taxon>Ophiocordyceps</taxon>
    </lineage>
</organism>
<evidence type="ECO:0000313" key="1">
    <source>
        <dbReference type="EMBL" id="PHH64668.1"/>
    </source>
</evidence>